<dbReference type="EMBL" id="CP097899">
    <property type="protein sequence ID" value="URN94530.1"/>
    <property type="molecule type" value="Genomic_DNA"/>
</dbReference>
<dbReference type="AlphaFoldDB" id="A0A9J6ZEF1"/>
<evidence type="ECO:0000313" key="1">
    <source>
        <dbReference type="EMBL" id="URN94530.1"/>
    </source>
</evidence>
<proteinExistence type="predicted"/>
<gene>
    <name evidence="1" type="ORF">NAG76_22380</name>
</gene>
<organism evidence="1 2">
    <name type="scientific">Candidatus Pristimantibacillus lignocellulolyticus</name>
    <dbReference type="NCBI Taxonomy" id="2994561"/>
    <lineage>
        <taxon>Bacteria</taxon>
        <taxon>Bacillati</taxon>
        <taxon>Bacillota</taxon>
        <taxon>Bacilli</taxon>
        <taxon>Bacillales</taxon>
        <taxon>Paenibacillaceae</taxon>
        <taxon>Candidatus Pristimantibacillus</taxon>
    </lineage>
</organism>
<reference evidence="1" key="1">
    <citation type="submission" date="2022-05" db="EMBL/GenBank/DDBJ databases">
        <title>Novel bacterial taxa in a minimal lignocellulolytic consortium and its capacity to transform plastics disclosed by genome-resolved metagenomics.</title>
        <authorList>
            <person name="Rodriguez C.A.D."/>
            <person name="Diaz-Garcia L."/>
            <person name="Herrera K."/>
            <person name="Tarazona N.A."/>
            <person name="Sproer C."/>
            <person name="Overmann J."/>
            <person name="Jimenez D.J."/>
        </authorList>
    </citation>
    <scope>NUCLEOTIDE SEQUENCE</scope>
    <source>
        <strain evidence="1">MAG5</strain>
    </source>
</reference>
<protein>
    <submittedName>
        <fullName evidence="1">Uncharacterized protein</fullName>
    </submittedName>
</protein>
<evidence type="ECO:0000313" key="2">
    <source>
        <dbReference type="Proteomes" id="UP001056756"/>
    </source>
</evidence>
<name>A0A9J6ZEF1_9BACL</name>
<dbReference type="Proteomes" id="UP001056756">
    <property type="component" value="Chromosome"/>
</dbReference>
<sequence length="101" mass="11633">MLFAQLLHEKGLTSGPVYATGILKGHEAARMVADFFAQETIHAEHDRILTQYGGEAMRISDERLEVLGNYFDQTNVRETIGMSFEQFLNLHERGRWHERVV</sequence>
<dbReference type="KEGG" id="plig:NAG76_22380"/>
<accession>A0A9J6ZEF1</accession>